<dbReference type="GO" id="GO:0015833">
    <property type="term" value="P:peptide transport"/>
    <property type="evidence" value="ECO:0007669"/>
    <property type="project" value="UniProtKB-KW"/>
</dbReference>
<evidence type="ECO:0000256" key="3">
    <source>
        <dbReference type="ARBA" id="ARBA00022448"/>
    </source>
</evidence>
<dbReference type="AlphaFoldDB" id="A0A919Y731"/>
<keyword evidence="5" id="KW-0653">Protein transport</keyword>
<dbReference type="Proteomes" id="UP000682811">
    <property type="component" value="Unassembled WGS sequence"/>
</dbReference>
<dbReference type="Gene3D" id="3.10.105.10">
    <property type="entry name" value="Dipeptide-binding Protein, Domain 3"/>
    <property type="match status" value="1"/>
</dbReference>
<gene>
    <name evidence="8" type="ORF">J34TS1_06370</name>
</gene>
<comment type="subcellular location">
    <subcellularLocation>
        <location evidence="1">Cell membrane</location>
        <topology evidence="1">Lipid-anchor</topology>
    </subcellularLocation>
</comment>
<keyword evidence="5" id="KW-0571">Peptide transport</keyword>
<dbReference type="EMBL" id="BORT01000002">
    <property type="protein sequence ID" value="GIO45872.1"/>
    <property type="molecule type" value="Genomic_DNA"/>
</dbReference>
<comment type="similarity">
    <text evidence="2">Belongs to the bacterial solute-binding protein 5 family.</text>
</comment>
<keyword evidence="4 6" id="KW-0732">Signal</keyword>
<dbReference type="SUPFAM" id="SSF53850">
    <property type="entry name" value="Periplasmic binding protein-like II"/>
    <property type="match status" value="1"/>
</dbReference>
<dbReference type="InterPro" id="IPR000914">
    <property type="entry name" value="SBP_5_dom"/>
</dbReference>
<comment type="caution">
    <text evidence="8">The sequence shown here is derived from an EMBL/GenBank/DDBJ whole genome shotgun (WGS) entry which is preliminary data.</text>
</comment>
<dbReference type="Pfam" id="PF00496">
    <property type="entry name" value="SBP_bac_5"/>
    <property type="match status" value="1"/>
</dbReference>
<name>A0A919Y731_9BACL</name>
<dbReference type="GO" id="GO:1904680">
    <property type="term" value="F:peptide transmembrane transporter activity"/>
    <property type="evidence" value="ECO:0007669"/>
    <property type="project" value="TreeGrafter"/>
</dbReference>
<accession>A0A919Y731</accession>
<dbReference type="FunFam" id="3.10.105.10:FF:000001">
    <property type="entry name" value="Oligopeptide ABC transporter, oligopeptide-binding protein"/>
    <property type="match status" value="1"/>
</dbReference>
<dbReference type="PROSITE" id="PS01040">
    <property type="entry name" value="SBP_BACTERIAL_5"/>
    <property type="match status" value="1"/>
</dbReference>
<evidence type="ECO:0000256" key="6">
    <source>
        <dbReference type="SAM" id="SignalP"/>
    </source>
</evidence>
<evidence type="ECO:0000256" key="1">
    <source>
        <dbReference type="ARBA" id="ARBA00004193"/>
    </source>
</evidence>
<dbReference type="InterPro" id="IPR023765">
    <property type="entry name" value="SBP_5_CS"/>
</dbReference>
<dbReference type="Gene3D" id="3.40.190.10">
    <property type="entry name" value="Periplasmic binding protein-like II"/>
    <property type="match status" value="1"/>
</dbReference>
<dbReference type="GO" id="GO:0030288">
    <property type="term" value="C:outer membrane-bounded periplasmic space"/>
    <property type="evidence" value="ECO:0007669"/>
    <property type="project" value="UniProtKB-ARBA"/>
</dbReference>
<dbReference type="FunFam" id="3.90.76.10:FF:000001">
    <property type="entry name" value="Oligopeptide ABC transporter substrate-binding protein"/>
    <property type="match status" value="1"/>
</dbReference>
<feature type="signal peptide" evidence="6">
    <location>
        <begin position="1"/>
        <end position="20"/>
    </location>
</feature>
<dbReference type="PANTHER" id="PTHR30290:SF10">
    <property type="entry name" value="PERIPLASMIC OLIGOPEPTIDE-BINDING PROTEIN-RELATED"/>
    <property type="match status" value="1"/>
</dbReference>
<dbReference type="InterPro" id="IPR030678">
    <property type="entry name" value="Peptide/Ni-bd"/>
</dbReference>
<feature type="domain" description="Solute-binding protein family 5" evidence="7">
    <location>
        <begin position="91"/>
        <end position="468"/>
    </location>
</feature>
<dbReference type="PROSITE" id="PS51257">
    <property type="entry name" value="PROKAR_LIPOPROTEIN"/>
    <property type="match status" value="1"/>
</dbReference>
<dbReference type="RefSeq" id="WP_194229805.1">
    <property type="nucleotide sequence ID" value="NZ_AP025343.1"/>
</dbReference>
<dbReference type="GO" id="GO:0043190">
    <property type="term" value="C:ATP-binding cassette (ABC) transporter complex"/>
    <property type="evidence" value="ECO:0007669"/>
    <property type="project" value="InterPro"/>
</dbReference>
<reference evidence="8 9" key="1">
    <citation type="submission" date="2021-03" db="EMBL/GenBank/DDBJ databases">
        <title>Antimicrobial resistance genes in bacteria isolated from Japanese honey, and their potential for conferring macrolide and lincosamide resistance in the American foulbrood pathogen Paenibacillus larvae.</title>
        <authorList>
            <person name="Okamoto M."/>
            <person name="Kumagai M."/>
            <person name="Kanamori H."/>
            <person name="Takamatsu D."/>
        </authorList>
    </citation>
    <scope>NUCLEOTIDE SEQUENCE [LARGE SCALE GENOMIC DNA]</scope>
    <source>
        <strain evidence="8 9">J34TS1</strain>
    </source>
</reference>
<dbReference type="PANTHER" id="PTHR30290">
    <property type="entry name" value="PERIPLASMIC BINDING COMPONENT OF ABC TRANSPORTER"/>
    <property type="match status" value="1"/>
</dbReference>
<evidence type="ECO:0000256" key="5">
    <source>
        <dbReference type="ARBA" id="ARBA00022856"/>
    </source>
</evidence>
<sequence length="549" mass="60434">MKKKKMTVLASLLLVSAMFAGCSSGFSGSESKPADNASGKTSETAAAAKDLKVYVENEIKDLNQWKASDDVSFTILNNVEEGLYRLDLKNEPQPAMAEKVDVSDDKLTYTFTLRDNAKWSDGTPVTAQDFKYAWLNELDPKIGTNGYSFIMTDYIVGADEYAAGGSADKVGIEAKDDKTLVVKLKQPTPYFLRLTSLAPYFPMKEEFVKSKGDGFAVGADSMLFNGPYTVATVDAASGAVLEKNPGYWDAANVKIDKVDVKVIKEKSTALNAYKAGQLDRVLLSSSDVNASKSDPGFGTGINFRTTYLQFNTKADGISNVNIRKALKYGFDSKLLADQVLNNGSKAATGLIPDVMSGFDGKSFREMQGDLVGVDAAKAKEYWEQGVKELGKAPKITMLVADTSEVKDVATFMQSEYKKNLGIDVVIDTKTSKARNQLMDNSNYQMGITAWGADYDDAMTYLDLWANHTPYRGNYENANYDKLITDAKKETDEQKRIQMLLAAEKTLLDDDVVVVPIYFGGYSYLLNSRVQNLEYHPYGNPVDFKYADVK</sequence>
<feature type="chain" id="PRO_5038448535" evidence="6">
    <location>
        <begin position="21"/>
        <end position="549"/>
    </location>
</feature>
<evidence type="ECO:0000256" key="2">
    <source>
        <dbReference type="ARBA" id="ARBA00005695"/>
    </source>
</evidence>
<dbReference type="CDD" id="cd08504">
    <property type="entry name" value="PBP2_OppA"/>
    <property type="match status" value="1"/>
</dbReference>
<evidence type="ECO:0000256" key="4">
    <source>
        <dbReference type="ARBA" id="ARBA00022729"/>
    </source>
</evidence>
<evidence type="ECO:0000313" key="9">
    <source>
        <dbReference type="Proteomes" id="UP000682811"/>
    </source>
</evidence>
<proteinExistence type="inferred from homology"/>
<evidence type="ECO:0000313" key="8">
    <source>
        <dbReference type="EMBL" id="GIO45872.1"/>
    </source>
</evidence>
<organism evidence="8 9">
    <name type="scientific">Paenibacillus azoreducens</name>
    <dbReference type="NCBI Taxonomy" id="116718"/>
    <lineage>
        <taxon>Bacteria</taxon>
        <taxon>Bacillati</taxon>
        <taxon>Bacillota</taxon>
        <taxon>Bacilli</taxon>
        <taxon>Bacillales</taxon>
        <taxon>Paenibacillaceae</taxon>
        <taxon>Paenibacillus</taxon>
    </lineage>
</organism>
<keyword evidence="9" id="KW-1185">Reference proteome</keyword>
<protein>
    <submittedName>
        <fullName evidence="8">Peptide ABC transporter substrate-binding protein</fullName>
    </submittedName>
</protein>
<dbReference type="InterPro" id="IPR039424">
    <property type="entry name" value="SBP_5"/>
</dbReference>
<dbReference type="PIRSF" id="PIRSF002741">
    <property type="entry name" value="MppA"/>
    <property type="match status" value="1"/>
</dbReference>
<keyword evidence="3" id="KW-0813">Transport</keyword>
<dbReference type="Gene3D" id="3.90.76.10">
    <property type="entry name" value="Dipeptide-binding Protein, Domain 1"/>
    <property type="match status" value="1"/>
</dbReference>
<evidence type="ECO:0000259" key="7">
    <source>
        <dbReference type="Pfam" id="PF00496"/>
    </source>
</evidence>